<dbReference type="Gene3D" id="3.30.70.270">
    <property type="match status" value="1"/>
</dbReference>
<keyword evidence="14" id="KW-0693">Viral RNA replication</keyword>
<evidence type="ECO:0000256" key="15">
    <source>
        <dbReference type="SAM" id="MobiDB-lite"/>
    </source>
</evidence>
<evidence type="ECO:0000256" key="7">
    <source>
        <dbReference type="ARBA" id="ARBA00022695"/>
    </source>
</evidence>
<dbReference type="InterPro" id="IPR033703">
    <property type="entry name" value="Rhv-like"/>
</dbReference>
<dbReference type="Pfam" id="PF00680">
    <property type="entry name" value="RdRP_1"/>
    <property type="match status" value="1"/>
</dbReference>
<dbReference type="InterPro" id="IPR043502">
    <property type="entry name" value="DNA/RNA_pol_sf"/>
</dbReference>
<evidence type="ECO:0000256" key="1">
    <source>
        <dbReference type="ARBA" id="ARBA00004328"/>
    </source>
</evidence>
<dbReference type="InterPro" id="IPR043128">
    <property type="entry name" value="Rev_trsase/Diguanyl_cyclase"/>
</dbReference>
<evidence type="ECO:0000256" key="4">
    <source>
        <dbReference type="ARBA" id="ARBA00022561"/>
    </source>
</evidence>
<dbReference type="InterPro" id="IPR043504">
    <property type="entry name" value="Peptidase_S1_PA_chymotrypsin"/>
</dbReference>
<dbReference type="Gene3D" id="2.40.10.10">
    <property type="entry name" value="Trypsin-like serine proteases"/>
    <property type="match status" value="1"/>
</dbReference>
<keyword evidence="8" id="KW-0547">Nucleotide-binding</keyword>
<sequence>MGRKNKNRVVASNSTNQSSAGKITGQKQQPQAVSKSGKQHGAYAAKVNAQQQKGSVVKSTPTQKATAYKKKRYWQKPTAKTKGCSHGQGFCFCPKNGNGWSSEETLAIQKLLAERKAQNARRIIAVAPVVHNPMVLRTMTRRALVALSKLILDPKTRKLVNYEFKRRRALAKARANIKVEDLEAVIAKLKHRLANRHINRAKQTATASFELTCSNSFDSLSEVSLEDDKPCLPLTRPPRVKKPKAPKPNKKAAPQALKQPRQAASRDPKLGQWLRNAIRVKQLERMPRACTPEELEIRKGGQLLAKTILAGREYIHAVPEMERPSVDGEDHTTTEPSSNVVLTTQRDSSVATTSSPTPRWSQWTTNDVVDSYKTVTDRWYQINQTIWKKDHQFDAELYRLVLPRELLRFIERNKDAVCDVPNTIPFRVHAYWRGDLEIKIQINSNKFQVGQLQATWYYNDDLNAMINTKRSVYGFSQMEHVLISASSSNEATIRIPFKSVYPFLPTADSPDWEGNPLNMGSLSLRVLAPLRMSATGPSECSVVTFIKLVNSEFTGTRTGKLYKAMPEMDLLAPVAENLLTNVLGGRNMDNPPYAQAPRYFVPTGAHSLSLGTSLAEPLQALRLDAKGQTQHMVGCDPDEAMTVSSIASHYGLIKQVVWSKDKTMGAKLFSVDADPFPTVAATTGAVDTHWVPPVGVVAGNFMYWRGSLEYRFDVIASQFHTGRLLVGYVPAALDGVDDKIDINTIKSSPYVVYDLQEGNSFTFTVPYVSFRPWWPRKYAGNYPVSTTFAPSRLFLLVQVPLVPMESVVAEVHINVYLRGASSFEVSVPVQPCFGLNWNTQFLLRNTEEYRALQGYAPYYAGTWHSFNKGNSLVFRWGTLSDQIAQWPDVKRVKDMATYFKLAVPEDAPQGDQPWTFMVVWPSGHGYSIGIPTKTEQAASRLAKLLYSGSSLGDKTVAANFVPSNNQGQGSYSNGNPVWERINVSISNSTNNAVVAPRSEPFEWIAAEGEDKRDTVMLDTTTQLAATQFGDRFFGENFNDLKTLCRRYQLYGQINIADNRDTDIDHCLLTFPCLPQGLSLDIGSGDRINETFNRCRDGIIPLISSGYRYYRGGLRFKLVLPTNVALNVWVQHRPDRRMMKWDDARISACSAVTTGQGTFNHGYAAYIQVTQVNNIVEFEVPFYNATCYNLLQKHKSASACDTYAVSLGEIAVGLSAPSATLTQLVNKPILVYYALADDMQFSSWVGYQPVIILDKLPAVVTTPRVRRALPEGPGDWIKSKIIKGFREPIDEIISEQKQEVSEQVQSVVDDIHQCVEQSGPALSGELKATIFGVVSQLVHAVLAKTWTQVAWAISSIFVQIGIFSFDLANAAKDLILRILQRVSTGLQLQTPPGPGVASPEDDSLRSDVAAWVSTVYTGVCTLFAIKRTDDKGRIKTWSQFFMKDFGDSCRASNQVFVFVRNTFDALKRIFEYVMCKTDGRARLIQDMEKCPEFLAGWVRECLILDSPEYRLKRADDQSYVERVFAAQSFGQVLVAQLIQHGGDKHMATICKVYDKICALKTDLMQAGKNPFIRKECFTMCLTGAPGVGKSFMVDRLTGDLLSHAKTPVNGGLKCIVSPLSQYWDQCEGQPVLAVDDMFAVESEPMLSLQLAMLFLVHSPIALSPPKADLEGKKMRYNPEIFVYNTNKPFPRYDRIMPEAIYRRRHELIEVGDARALCSQLRIGECSDALKYQPVQGCKHCTGEATLDQVDPELLKDMHHIRLRRALDVTNPDTKWSEWYTYDQFMAYLKPVYLKNRVRADEIFRARCEDAQHLRSLEEVPGQSMAELHAEVNRKQVEEYMNTRTRTLITDLQDLSGTVKSYVTSWYDKFGPSVRVPQWLAKTYKACGVPLKETKAKDLPELNIGGVRVPDPSYWSMPSTSKATPEGNPFEEDDEPVIISELLEGEASSSGSFGNTAFDNAARTTALEATRGESFSTLRKYADSCVTSDTIAKRLVAIAEKLGDVESDIDAVFDLPRSIYASMSQNRPECVGGPINRIDDVFSRLAYACRHAGQRPECRHWYYDTARLYVDSNKLCITSLRGENLPRDVDTSCGDDCIMNTRLGKYLFYANWLNSSAFWKLAYSSNRTAMPAYFKEDCPIDSLTRWDKFTTWLKYQYQRSMAPVLRAIWVFLKSHWLQLCLGLMVAVPIAAQTALVVNCMRSDAGAGTGIGSQQPLWGNATAPEGAKYGHQLHPKVTKISTRPQTAQAQAASQQAAMLEQRIRDNMIIVTMNVPPQGGAVSQTNSARCVLIRGRQILILRHYWENWMQAPEGTSFYASYEYNPQGRLHSLRGVRFVPKECEVTHYRGETVSGEGYESNIMVLTLPVQFPEGRNLTKFFATERDHWRQQGEGVLVNGKYVQQLPFKSDKALSFVIDDGNTKPVYMVGCYTYPYHGFGVCGSLLLATNLEKPILGVHVAGKSGMDSHGIAEPLFYESFHEMPVMETQPYDDVQELELQPVDLSTIKLETALYPYGTVPPKFALPQSTQTRIIPSCISGVFPVETEPNPLSAKDARIAPHDPLKLGCEKYGLPTDDFPRKFVARAQQHLTEKLIDNVQPINGCRIRSMQEAVCGIPGRDGYDSISWETSCGFPLSAIKPASETGKRWLFTMDTTTEGYRLRDIHPELRRLMEEQMEMRKNGIKPQTVFADCLKDTCLPKEKCRIPGKTRVFSISPIQFTIPFRQYFLDFMASYRAARLRAEHGIGVNVNGPEWGEFARYLQALGPKVLAGDYSNYGPGLNLACAEAAFGCIIDWIMHYTEEEDKVTLKRVLWTMAQEILCSWHEAKNLVYRIMAGIPSGSPITDILNTLTNGIYMRCAWQGLVNKPLSDFDSHVRLLLYGDDVDVNISDEISDVFNMETLCEYFGKHNIKFTDADKSDNIVKWRDLQSVTFLKRGFIPHPRRPCEFLAPLDKKSVEGAANWVRKGTPKGEATVVNANQCLELAFGWGPAYYSEVRESLRTALRKAGLRAVFPTWDEVDERCFGSGMLG</sequence>
<evidence type="ECO:0000256" key="13">
    <source>
        <dbReference type="ARBA" id="ARBA00022844"/>
    </source>
</evidence>
<organism evidence="20">
    <name type="scientific">Xiangshan picorna-like virus 2</name>
    <dbReference type="NCBI Taxonomy" id="2886218"/>
    <lineage>
        <taxon>Viruses</taxon>
        <taxon>Riboviria</taxon>
        <taxon>Orthornavirae</taxon>
        <taxon>Pisuviricota</taxon>
        <taxon>Pisoniviricetes</taxon>
        <taxon>Picornavirales</taxon>
    </lineage>
</organism>
<feature type="domain" description="Picornavirus capsid" evidence="16">
    <location>
        <begin position="427"/>
        <end position="506"/>
    </location>
</feature>
<dbReference type="GO" id="GO:0005198">
    <property type="term" value="F:structural molecule activity"/>
    <property type="evidence" value="ECO:0007669"/>
    <property type="project" value="InterPro"/>
</dbReference>
<dbReference type="GO" id="GO:0005524">
    <property type="term" value="F:ATP binding"/>
    <property type="evidence" value="ECO:0007669"/>
    <property type="project" value="UniProtKB-KW"/>
</dbReference>
<evidence type="ECO:0000259" key="19">
    <source>
        <dbReference type="Pfam" id="PF08762"/>
    </source>
</evidence>
<evidence type="ECO:0000259" key="17">
    <source>
        <dbReference type="Pfam" id="PF00680"/>
    </source>
</evidence>
<feature type="compositionally biased region" description="Low complexity" evidence="15">
    <location>
        <begin position="251"/>
        <end position="263"/>
    </location>
</feature>
<dbReference type="GO" id="GO:0019028">
    <property type="term" value="C:viral capsid"/>
    <property type="evidence" value="ECO:0007669"/>
    <property type="project" value="UniProtKB-KW"/>
</dbReference>
<evidence type="ECO:0000256" key="6">
    <source>
        <dbReference type="ARBA" id="ARBA00022679"/>
    </source>
</evidence>
<feature type="domain" description="RNA-directed RNA polymerase C-terminal" evidence="17">
    <location>
        <begin position="2568"/>
        <end position="2988"/>
    </location>
</feature>
<dbReference type="GO" id="GO:0008234">
    <property type="term" value="F:cysteine-type peptidase activity"/>
    <property type="evidence" value="ECO:0007669"/>
    <property type="project" value="UniProtKB-KW"/>
</dbReference>
<evidence type="ECO:0000256" key="10">
    <source>
        <dbReference type="ARBA" id="ARBA00022806"/>
    </source>
</evidence>
<evidence type="ECO:0000256" key="2">
    <source>
        <dbReference type="ARBA" id="ARBA00020107"/>
    </source>
</evidence>
<dbReference type="CDD" id="cd23169">
    <property type="entry name" value="ps-ssRNAv-Picornavirales"/>
    <property type="match status" value="1"/>
</dbReference>
<dbReference type="GO" id="GO:0003724">
    <property type="term" value="F:RNA helicase activity"/>
    <property type="evidence" value="ECO:0007669"/>
    <property type="project" value="InterPro"/>
</dbReference>
<dbReference type="InterPro" id="IPR001676">
    <property type="entry name" value="Picornavirus_capsid"/>
</dbReference>
<keyword evidence="7" id="KW-0548">Nucleotidyltransferase</keyword>
<feature type="domain" description="Picornavirus capsid" evidence="16">
    <location>
        <begin position="697"/>
        <end position="773"/>
    </location>
</feature>
<dbReference type="EMBL" id="OK491493">
    <property type="protein sequence ID" value="UDL13968.1"/>
    <property type="molecule type" value="Genomic_RNA"/>
</dbReference>
<dbReference type="InterPro" id="IPR000605">
    <property type="entry name" value="Helicase_SF3_ssDNA/RNA_vir"/>
</dbReference>
<keyword evidence="13" id="KW-0946">Virion</keyword>
<feature type="domain" description="Dicistrovirus capsid-polyprotein C-terminal" evidence="19">
    <location>
        <begin position="1033"/>
        <end position="1249"/>
    </location>
</feature>
<feature type="compositionally biased region" description="Basic residues" evidence="15">
    <location>
        <begin position="238"/>
        <end position="250"/>
    </location>
</feature>
<keyword evidence="11" id="KW-0788">Thiol protease</keyword>
<keyword evidence="9" id="KW-0378">Hydrolase</keyword>
<evidence type="ECO:0000256" key="14">
    <source>
        <dbReference type="ARBA" id="ARBA00022953"/>
    </source>
</evidence>
<feature type="region of interest" description="Disordered" evidence="15">
    <location>
        <begin position="228"/>
        <end position="269"/>
    </location>
</feature>
<proteinExistence type="predicted"/>
<evidence type="ECO:0000259" key="18">
    <source>
        <dbReference type="Pfam" id="PF00910"/>
    </source>
</evidence>
<name>A0A8K1YQN3_9VIRU</name>
<dbReference type="SUPFAM" id="SSF50494">
    <property type="entry name" value="Trypsin-like serine proteases"/>
    <property type="match status" value="1"/>
</dbReference>
<dbReference type="Gene3D" id="1.20.960.20">
    <property type="match status" value="1"/>
</dbReference>
<dbReference type="GO" id="GO:0003968">
    <property type="term" value="F:RNA-directed RNA polymerase activity"/>
    <property type="evidence" value="ECO:0007669"/>
    <property type="project" value="UniProtKB-KW"/>
</dbReference>
<dbReference type="SUPFAM" id="SSF56672">
    <property type="entry name" value="DNA/RNA polymerases"/>
    <property type="match status" value="1"/>
</dbReference>
<feature type="region of interest" description="Disordered" evidence="15">
    <location>
        <begin position="1"/>
        <end position="63"/>
    </location>
</feature>
<dbReference type="GO" id="GO:0006351">
    <property type="term" value="P:DNA-templated transcription"/>
    <property type="evidence" value="ECO:0007669"/>
    <property type="project" value="InterPro"/>
</dbReference>
<evidence type="ECO:0000259" key="16">
    <source>
        <dbReference type="Pfam" id="PF00073"/>
    </source>
</evidence>
<evidence type="ECO:0000256" key="9">
    <source>
        <dbReference type="ARBA" id="ARBA00022801"/>
    </source>
</evidence>
<dbReference type="InterPro" id="IPR009003">
    <property type="entry name" value="Peptidase_S1_PA"/>
</dbReference>
<accession>A0A8K1YQN3</accession>
<dbReference type="InterPro" id="IPR001205">
    <property type="entry name" value="RNA-dir_pol_C"/>
</dbReference>
<dbReference type="CDD" id="cd00205">
    <property type="entry name" value="rhv_like"/>
    <property type="match status" value="2"/>
</dbReference>
<comment type="subcellular location">
    <subcellularLocation>
        <location evidence="1">Virion</location>
    </subcellularLocation>
</comment>
<evidence type="ECO:0000313" key="20">
    <source>
        <dbReference type="EMBL" id="UDL13968.1"/>
    </source>
</evidence>
<dbReference type="Gene3D" id="2.60.120.20">
    <property type="match status" value="3"/>
</dbReference>
<reference evidence="20" key="1">
    <citation type="submission" date="2021-09" db="EMBL/GenBank/DDBJ databases">
        <authorList>
            <person name="Li N.N."/>
        </authorList>
    </citation>
    <scope>NUCLEOTIDE SEQUENCE</scope>
    <source>
        <strain evidence="20">Novel_17</strain>
    </source>
</reference>
<dbReference type="SUPFAM" id="SSF88633">
    <property type="entry name" value="Positive stranded ssRNA viruses"/>
    <property type="match status" value="3"/>
</dbReference>
<dbReference type="InterPro" id="IPR029053">
    <property type="entry name" value="Viral_coat"/>
</dbReference>
<evidence type="ECO:0000256" key="5">
    <source>
        <dbReference type="ARBA" id="ARBA00022670"/>
    </source>
</evidence>
<protein>
    <recommendedName>
        <fullName evidence="2">Genome polyprotein</fullName>
    </recommendedName>
</protein>
<keyword evidence="5" id="KW-0645">Protease</keyword>
<dbReference type="Pfam" id="PF08762">
    <property type="entry name" value="CRPV_capsid"/>
    <property type="match status" value="1"/>
</dbReference>
<dbReference type="Pfam" id="PF00073">
    <property type="entry name" value="Rhv"/>
    <property type="match status" value="2"/>
</dbReference>
<keyword evidence="6" id="KW-0808">Transferase</keyword>
<dbReference type="Pfam" id="PF00910">
    <property type="entry name" value="RNA_helicase"/>
    <property type="match status" value="1"/>
</dbReference>
<keyword evidence="12" id="KW-0067">ATP-binding</keyword>
<feature type="compositionally biased region" description="Polar residues" evidence="15">
    <location>
        <begin position="48"/>
        <end position="63"/>
    </location>
</feature>
<evidence type="ECO:0000256" key="3">
    <source>
        <dbReference type="ARBA" id="ARBA00022484"/>
    </source>
</evidence>
<dbReference type="InterPro" id="IPR014872">
    <property type="entry name" value="Dicistrovirus_capsid-polyPr_C"/>
</dbReference>
<dbReference type="GO" id="GO:0003723">
    <property type="term" value="F:RNA binding"/>
    <property type="evidence" value="ECO:0007669"/>
    <property type="project" value="InterPro"/>
</dbReference>
<keyword evidence="3" id="KW-0696">RNA-directed RNA polymerase</keyword>
<evidence type="ECO:0000256" key="11">
    <source>
        <dbReference type="ARBA" id="ARBA00022807"/>
    </source>
</evidence>
<dbReference type="GO" id="GO:0006508">
    <property type="term" value="P:proteolysis"/>
    <property type="evidence" value="ECO:0007669"/>
    <property type="project" value="UniProtKB-KW"/>
</dbReference>
<feature type="domain" description="Helicase superfamily 3 single-stranded DNA/RNA virus" evidence="18">
    <location>
        <begin position="1579"/>
        <end position="1686"/>
    </location>
</feature>
<evidence type="ECO:0000256" key="8">
    <source>
        <dbReference type="ARBA" id="ARBA00022741"/>
    </source>
</evidence>
<keyword evidence="10" id="KW-0347">Helicase</keyword>
<keyword evidence="4" id="KW-0167">Capsid protein</keyword>
<evidence type="ECO:0000256" key="12">
    <source>
        <dbReference type="ARBA" id="ARBA00022840"/>
    </source>
</evidence>
<feature type="compositionally biased region" description="Polar residues" evidence="15">
    <location>
        <begin position="10"/>
        <end position="36"/>
    </location>
</feature>